<feature type="domain" description="Major facilitator superfamily (MFS) profile" evidence="7">
    <location>
        <begin position="23"/>
        <end position="501"/>
    </location>
</feature>
<accession>A0A9W9ZKR9</accession>
<feature type="transmembrane region" description="Helical" evidence="6">
    <location>
        <begin position="353"/>
        <end position="375"/>
    </location>
</feature>
<dbReference type="OrthoDB" id="5958014at2759"/>
<feature type="transmembrane region" description="Helical" evidence="6">
    <location>
        <begin position="382"/>
        <end position="400"/>
    </location>
</feature>
<dbReference type="Gene3D" id="1.20.1250.20">
    <property type="entry name" value="MFS general substrate transporter like domains"/>
    <property type="match status" value="1"/>
</dbReference>
<gene>
    <name evidence="8" type="ORF">OS493_027199</name>
</gene>
<evidence type="ECO:0000256" key="3">
    <source>
        <dbReference type="ARBA" id="ARBA00022989"/>
    </source>
</evidence>
<dbReference type="AlphaFoldDB" id="A0A9W9ZKR9"/>
<organism evidence="8 9">
    <name type="scientific">Desmophyllum pertusum</name>
    <dbReference type="NCBI Taxonomy" id="174260"/>
    <lineage>
        <taxon>Eukaryota</taxon>
        <taxon>Metazoa</taxon>
        <taxon>Cnidaria</taxon>
        <taxon>Anthozoa</taxon>
        <taxon>Hexacorallia</taxon>
        <taxon>Scleractinia</taxon>
        <taxon>Caryophylliina</taxon>
        <taxon>Caryophylliidae</taxon>
        <taxon>Desmophyllum</taxon>
    </lineage>
</organism>
<evidence type="ECO:0000313" key="9">
    <source>
        <dbReference type="Proteomes" id="UP001163046"/>
    </source>
</evidence>
<evidence type="ECO:0000256" key="2">
    <source>
        <dbReference type="ARBA" id="ARBA00022692"/>
    </source>
</evidence>
<feature type="transmembrane region" description="Helical" evidence="6">
    <location>
        <begin position="111"/>
        <end position="132"/>
    </location>
</feature>
<evidence type="ECO:0000256" key="6">
    <source>
        <dbReference type="SAM" id="Phobius"/>
    </source>
</evidence>
<proteinExistence type="predicted"/>
<dbReference type="GO" id="GO:0022857">
    <property type="term" value="F:transmembrane transporter activity"/>
    <property type="evidence" value="ECO:0007669"/>
    <property type="project" value="InterPro"/>
</dbReference>
<dbReference type="Proteomes" id="UP001163046">
    <property type="component" value="Unassembled WGS sequence"/>
</dbReference>
<dbReference type="PROSITE" id="PS50850">
    <property type="entry name" value="MFS"/>
    <property type="match status" value="1"/>
</dbReference>
<sequence>MALTADGVFEIIGSFGRYQLFILILFNIIEWFWFGWPIMLMTFIAAEPAWRCISNNTECSLDGNMKPGGNNYDFRCNISRNSWEFVDDFTSVVTQASLHLETRFDLVCDKAIYGTISSSLIFFGGIVSALLIGSLADKFGRKILVFTFGFAIALFSLLSAFPNVYWLFALFRFIIGFSIDPSLPLGSTSFSAGGGMSFFVLITELVGVRHRSLMGTSLWYCWTLSLIALAGVAYLVRDWRMLCIVTGAPAIVIVFGWFFTPESLRWLLVKGKMDEAEKLYRKIARVNGKELPEEALNIDTGNDAKSRLGDFRDLFKTKSLTKTTLISCFCWFVNAMVYYGVFLSAPSIGGNMYLNFFLASVVELPAIPGGIWIYNRFGRKRGVIVPMLLAAAGAAGAVLLTTDDESNKGFLAGKIILSMIWAKFWIMISYDGVYIYSSELFPTVVRNVGMSTSLGCARFGSFLSPYVIFLGRVHPLLPYGIFATMALIAGFLCMLLPETRFKPTLENIDQTIQEGSTGAEEKDDEELSPGTDEKKAFFPNTECYLSTV</sequence>
<feature type="region of interest" description="Disordered" evidence="5">
    <location>
        <begin position="512"/>
        <end position="533"/>
    </location>
</feature>
<dbReference type="EMBL" id="MU825897">
    <property type="protein sequence ID" value="KAJ7383536.1"/>
    <property type="molecule type" value="Genomic_DNA"/>
</dbReference>
<dbReference type="InterPro" id="IPR005828">
    <property type="entry name" value="MFS_sugar_transport-like"/>
</dbReference>
<dbReference type="PANTHER" id="PTHR24064">
    <property type="entry name" value="SOLUTE CARRIER FAMILY 22 MEMBER"/>
    <property type="match status" value="1"/>
</dbReference>
<feature type="transmembrane region" description="Helical" evidence="6">
    <location>
        <begin position="242"/>
        <end position="260"/>
    </location>
</feature>
<dbReference type="InterPro" id="IPR036259">
    <property type="entry name" value="MFS_trans_sf"/>
</dbReference>
<evidence type="ECO:0000256" key="4">
    <source>
        <dbReference type="ARBA" id="ARBA00023136"/>
    </source>
</evidence>
<keyword evidence="3 6" id="KW-1133">Transmembrane helix</keyword>
<dbReference type="SUPFAM" id="SSF103473">
    <property type="entry name" value="MFS general substrate transporter"/>
    <property type="match status" value="1"/>
</dbReference>
<keyword evidence="9" id="KW-1185">Reference proteome</keyword>
<feature type="transmembrane region" description="Helical" evidence="6">
    <location>
        <begin position="448"/>
        <end position="470"/>
    </location>
</feature>
<feature type="transmembrane region" description="Helical" evidence="6">
    <location>
        <begin position="476"/>
        <end position="496"/>
    </location>
</feature>
<feature type="transmembrane region" description="Helical" evidence="6">
    <location>
        <begin position="20"/>
        <end position="46"/>
    </location>
</feature>
<feature type="transmembrane region" description="Helical" evidence="6">
    <location>
        <begin position="415"/>
        <end position="436"/>
    </location>
</feature>
<comment type="subcellular location">
    <subcellularLocation>
        <location evidence="1">Membrane</location>
        <topology evidence="1">Multi-pass membrane protein</topology>
    </subcellularLocation>
</comment>
<dbReference type="GO" id="GO:0016020">
    <property type="term" value="C:membrane"/>
    <property type="evidence" value="ECO:0007669"/>
    <property type="project" value="UniProtKB-SubCell"/>
</dbReference>
<comment type="caution">
    <text evidence="8">The sequence shown here is derived from an EMBL/GenBank/DDBJ whole genome shotgun (WGS) entry which is preliminary data.</text>
</comment>
<dbReference type="Pfam" id="PF00083">
    <property type="entry name" value="Sugar_tr"/>
    <property type="match status" value="1"/>
</dbReference>
<feature type="transmembrane region" description="Helical" evidence="6">
    <location>
        <begin position="144"/>
        <end position="168"/>
    </location>
</feature>
<evidence type="ECO:0000256" key="1">
    <source>
        <dbReference type="ARBA" id="ARBA00004141"/>
    </source>
</evidence>
<evidence type="ECO:0000256" key="5">
    <source>
        <dbReference type="SAM" id="MobiDB-lite"/>
    </source>
</evidence>
<evidence type="ECO:0000313" key="8">
    <source>
        <dbReference type="EMBL" id="KAJ7383536.1"/>
    </source>
</evidence>
<feature type="transmembrane region" description="Helical" evidence="6">
    <location>
        <begin position="218"/>
        <end position="236"/>
    </location>
</feature>
<protein>
    <recommendedName>
        <fullName evidence="7">Major facilitator superfamily (MFS) profile domain-containing protein</fullName>
    </recommendedName>
</protein>
<keyword evidence="2 6" id="KW-0812">Transmembrane</keyword>
<keyword evidence="4 6" id="KW-0472">Membrane</keyword>
<dbReference type="InterPro" id="IPR020846">
    <property type="entry name" value="MFS_dom"/>
</dbReference>
<feature type="transmembrane region" description="Helical" evidence="6">
    <location>
        <begin position="188"/>
        <end position="206"/>
    </location>
</feature>
<feature type="transmembrane region" description="Helical" evidence="6">
    <location>
        <begin position="324"/>
        <end position="341"/>
    </location>
</feature>
<reference evidence="8" key="1">
    <citation type="submission" date="2023-01" db="EMBL/GenBank/DDBJ databases">
        <title>Genome assembly of the deep-sea coral Lophelia pertusa.</title>
        <authorList>
            <person name="Herrera S."/>
            <person name="Cordes E."/>
        </authorList>
    </citation>
    <scope>NUCLEOTIDE SEQUENCE</scope>
    <source>
        <strain evidence="8">USNM1676648</strain>
        <tissue evidence="8">Polyp</tissue>
    </source>
</reference>
<evidence type="ECO:0000259" key="7">
    <source>
        <dbReference type="PROSITE" id="PS50850"/>
    </source>
</evidence>
<name>A0A9W9ZKR9_9CNID</name>